<feature type="non-terminal residue" evidence="1">
    <location>
        <position position="216"/>
    </location>
</feature>
<name>A0A813IRL4_POLGL</name>
<evidence type="ECO:0000313" key="2">
    <source>
        <dbReference type="Proteomes" id="UP000626109"/>
    </source>
</evidence>
<sequence length="216" mass="23686">SGFLPSAPWGRTWRVCGVEEHCRDANLGLWGWLFNLKHSVLAVRLRNDAGSGAASFSEDLLYLDKNADVGVSWRRAGFREIFPEAPRPNYAFTVDLSVQDLWDAVVSTKAFVEAQEVSNCQHFVTESLAELASRGHLSNSSVAEGTDLNLTMRNQAVADTLRGWGYLDADCKAAPPSGDGGPQLWRLLLSWRCKAGVALWASSWAEGFTLRPASLT</sequence>
<dbReference type="EMBL" id="CAJNNW010012727">
    <property type="protein sequence ID" value="CAE8654609.1"/>
    <property type="molecule type" value="Genomic_DNA"/>
</dbReference>
<organism evidence="1 2">
    <name type="scientific">Polarella glacialis</name>
    <name type="common">Dinoflagellate</name>
    <dbReference type="NCBI Taxonomy" id="89957"/>
    <lineage>
        <taxon>Eukaryota</taxon>
        <taxon>Sar</taxon>
        <taxon>Alveolata</taxon>
        <taxon>Dinophyceae</taxon>
        <taxon>Suessiales</taxon>
        <taxon>Suessiaceae</taxon>
        <taxon>Polarella</taxon>
    </lineage>
</organism>
<gene>
    <name evidence="1" type="ORF">PGLA2088_LOCUS11115</name>
</gene>
<comment type="caution">
    <text evidence="1">The sequence shown here is derived from an EMBL/GenBank/DDBJ whole genome shotgun (WGS) entry which is preliminary data.</text>
</comment>
<accession>A0A813IRL4</accession>
<proteinExistence type="predicted"/>
<evidence type="ECO:0000313" key="1">
    <source>
        <dbReference type="EMBL" id="CAE8654609.1"/>
    </source>
</evidence>
<dbReference type="Proteomes" id="UP000626109">
    <property type="component" value="Unassembled WGS sequence"/>
</dbReference>
<dbReference type="AlphaFoldDB" id="A0A813IRL4"/>
<reference evidence="1" key="1">
    <citation type="submission" date="2021-02" db="EMBL/GenBank/DDBJ databases">
        <authorList>
            <person name="Dougan E. K."/>
            <person name="Rhodes N."/>
            <person name="Thang M."/>
            <person name="Chan C."/>
        </authorList>
    </citation>
    <scope>NUCLEOTIDE SEQUENCE</scope>
</reference>
<protein>
    <submittedName>
        <fullName evidence="1">Uncharacterized protein</fullName>
    </submittedName>
</protein>